<dbReference type="EMBL" id="CAJJDM010000051">
    <property type="protein sequence ID" value="CAD8073640.1"/>
    <property type="molecule type" value="Genomic_DNA"/>
</dbReference>
<feature type="coiled-coil region" evidence="1">
    <location>
        <begin position="78"/>
        <end position="132"/>
    </location>
</feature>
<reference evidence="2" key="1">
    <citation type="submission" date="2021-01" db="EMBL/GenBank/DDBJ databases">
        <authorList>
            <consortium name="Genoscope - CEA"/>
            <person name="William W."/>
        </authorList>
    </citation>
    <scope>NUCLEOTIDE SEQUENCE</scope>
</reference>
<dbReference type="OMA" id="FFIQYNS"/>
<organism evidence="2 3">
    <name type="scientific">Paramecium primaurelia</name>
    <dbReference type="NCBI Taxonomy" id="5886"/>
    <lineage>
        <taxon>Eukaryota</taxon>
        <taxon>Sar</taxon>
        <taxon>Alveolata</taxon>
        <taxon>Ciliophora</taxon>
        <taxon>Intramacronucleata</taxon>
        <taxon>Oligohymenophorea</taxon>
        <taxon>Peniculida</taxon>
        <taxon>Parameciidae</taxon>
        <taxon>Paramecium</taxon>
    </lineage>
</organism>
<gene>
    <name evidence="2" type="ORF">PPRIM_AZ9-3.1.T0510166</name>
</gene>
<evidence type="ECO:0000313" key="2">
    <source>
        <dbReference type="EMBL" id="CAD8073640.1"/>
    </source>
</evidence>
<proteinExistence type="predicted"/>
<dbReference type="AlphaFoldDB" id="A0A8S1LZW6"/>
<evidence type="ECO:0000313" key="3">
    <source>
        <dbReference type="Proteomes" id="UP000688137"/>
    </source>
</evidence>
<name>A0A8S1LZW6_PARPR</name>
<feature type="coiled-coil region" evidence="1">
    <location>
        <begin position="170"/>
        <end position="240"/>
    </location>
</feature>
<comment type="caution">
    <text evidence="2">The sequence shown here is derived from an EMBL/GenBank/DDBJ whole genome shotgun (WGS) entry which is preliminary data.</text>
</comment>
<sequence>MLPKKFGRTIHMVGENNQNQERIKQLILDNLFGEYAQNDQVNANLITAYIDDFFIQYNSKNAIRILREEVKKAVLRPKEEKLMLIQKLNQRIKRQQEQQIKNNVISKQENQIQERRHEINQLSQQKQQATQIKQKTDTFINDEKRKSIYKVDGSLDEWGVIIKYNTQQFQKEIEEEKKKKIINKQKIKEDLDKQIAEKEKVKQKEKQDDILYYTTSLQQLKDYEREQEQKYKSKKQEELQEKLIRDQQVYFNKKQKKEQNIYIKQQDEEMVQRVKEEIKAEDELNKRKKMEQFEKLQIILKQNENLRIKAKEDIIRSKEQERNQQELFIIRDEIQNQKRERIRREKEDIMNLQINNYSQQAIRQKRNNYELNETLDDYWPNNKNENKIGKREQQYQLLNDLEKQVLEKKRRYTQEKSEKKIIFETELQEQMEVQKQEQERKNNIRLMCLKNAEELKKQIVYGCNGSPLKCKPNSFQRMGEQELLQNKKILKKIANDSLLGIQVKKTEISIPE</sequence>
<evidence type="ECO:0000256" key="1">
    <source>
        <dbReference type="SAM" id="Coils"/>
    </source>
</evidence>
<keyword evidence="3" id="KW-1185">Reference proteome</keyword>
<feature type="coiled-coil region" evidence="1">
    <location>
        <begin position="264"/>
        <end position="355"/>
    </location>
</feature>
<protein>
    <submittedName>
        <fullName evidence="2">Uncharacterized protein</fullName>
    </submittedName>
</protein>
<keyword evidence="1" id="KW-0175">Coiled coil</keyword>
<dbReference type="Proteomes" id="UP000688137">
    <property type="component" value="Unassembled WGS sequence"/>
</dbReference>
<accession>A0A8S1LZW6</accession>
<feature type="coiled-coil region" evidence="1">
    <location>
        <begin position="391"/>
        <end position="418"/>
    </location>
</feature>